<dbReference type="EMBL" id="KK821490">
    <property type="protein sequence ID" value="KFQ40273.1"/>
    <property type="molecule type" value="Genomic_DNA"/>
</dbReference>
<keyword evidence="2" id="KW-1185">Reference proteome</keyword>
<dbReference type="PANTHER" id="PTHR33332">
    <property type="entry name" value="REVERSE TRANSCRIPTASE DOMAIN-CONTAINING PROTEIN"/>
    <property type="match status" value="1"/>
</dbReference>
<feature type="non-terminal residue" evidence="1">
    <location>
        <position position="246"/>
    </location>
</feature>
<protein>
    <recommendedName>
        <fullName evidence="3">Reverse transcriptase domain-containing protein</fullName>
    </recommendedName>
</protein>
<organism evidence="1 2">
    <name type="scientific">Mesitornis unicolor</name>
    <name type="common">brown roatelo</name>
    <dbReference type="NCBI Taxonomy" id="54374"/>
    <lineage>
        <taxon>Eukaryota</taxon>
        <taxon>Metazoa</taxon>
        <taxon>Chordata</taxon>
        <taxon>Craniata</taxon>
        <taxon>Vertebrata</taxon>
        <taxon>Euteleostomi</taxon>
        <taxon>Archelosauria</taxon>
        <taxon>Archosauria</taxon>
        <taxon>Dinosauria</taxon>
        <taxon>Saurischia</taxon>
        <taxon>Theropoda</taxon>
        <taxon>Coelurosauria</taxon>
        <taxon>Aves</taxon>
        <taxon>Neognathae</taxon>
        <taxon>Neoaves</taxon>
        <taxon>Columbimorphae</taxon>
        <taxon>Mesitornithiformes</taxon>
        <taxon>Mesitornithidae</taxon>
        <taxon>Mesitornis</taxon>
    </lineage>
</organism>
<sequence length="246" mass="28902">RELDKLEKWAQVNLTRFNKAKCRVLHLGQDNPHYRYKLGHDVLKSSPEEKNLGVLVDEKLDMSLQCASAGQKANHILGCIKRSVASRSRKVILPLYSALVRPHLEYCIQLWSPEYKKDIKVLEHVQRRATKMMKGLEHLSYEDRPREFGLFSLEKRRLQGDLIATFQYLKGVYKESGKKLFTRECSNRTRDNGFKLENGRFRLDIRKTFFNMRVVDHWNRLPREVVEAPSMEIFKVRLDGTLSNLI</sequence>
<gene>
    <name evidence="1" type="ORF">N332_10571</name>
</gene>
<evidence type="ECO:0000313" key="1">
    <source>
        <dbReference type="EMBL" id="KFQ40273.1"/>
    </source>
</evidence>
<feature type="non-terminal residue" evidence="1">
    <location>
        <position position="1"/>
    </location>
</feature>
<dbReference type="AlphaFoldDB" id="A0A091RK81"/>
<accession>A0A091RK81</accession>
<reference evidence="1 2" key="1">
    <citation type="submission" date="2014-04" db="EMBL/GenBank/DDBJ databases">
        <title>Genome evolution of avian class.</title>
        <authorList>
            <person name="Zhang G."/>
            <person name="Li C."/>
        </authorList>
    </citation>
    <scope>NUCLEOTIDE SEQUENCE [LARGE SCALE GENOMIC DNA]</scope>
    <source>
        <strain evidence="1">BGI_N332</strain>
    </source>
</reference>
<dbReference type="PRINTS" id="PR01345">
    <property type="entry name" value="CERVTRCPTASE"/>
</dbReference>
<dbReference type="Proteomes" id="UP000053369">
    <property type="component" value="Unassembled WGS sequence"/>
</dbReference>
<proteinExistence type="predicted"/>
<evidence type="ECO:0000313" key="2">
    <source>
        <dbReference type="Proteomes" id="UP000053369"/>
    </source>
</evidence>
<name>A0A091RK81_9AVES</name>
<evidence type="ECO:0008006" key="3">
    <source>
        <dbReference type="Google" id="ProtNLM"/>
    </source>
</evidence>